<protein>
    <submittedName>
        <fullName evidence="2">Uncharacterized protein</fullName>
    </submittedName>
</protein>
<keyword evidence="1" id="KW-1133">Transmembrane helix</keyword>
<accession>A0A2G9FXQ2</accession>
<keyword evidence="1" id="KW-0812">Transmembrane</keyword>
<organism evidence="2 3">
    <name type="scientific">Handroanthus impetiginosus</name>
    <dbReference type="NCBI Taxonomy" id="429701"/>
    <lineage>
        <taxon>Eukaryota</taxon>
        <taxon>Viridiplantae</taxon>
        <taxon>Streptophyta</taxon>
        <taxon>Embryophyta</taxon>
        <taxon>Tracheophyta</taxon>
        <taxon>Spermatophyta</taxon>
        <taxon>Magnoliopsida</taxon>
        <taxon>eudicotyledons</taxon>
        <taxon>Gunneridae</taxon>
        <taxon>Pentapetalae</taxon>
        <taxon>asterids</taxon>
        <taxon>lamiids</taxon>
        <taxon>Lamiales</taxon>
        <taxon>Bignoniaceae</taxon>
        <taxon>Crescentiina</taxon>
        <taxon>Tabebuia alliance</taxon>
        <taxon>Handroanthus</taxon>
    </lineage>
</organism>
<sequence>MNHCPWQQCCVLGRIFLSRSQYLCSHLMARINLADFLLLFFFFFFCKTGYKSTSILYI</sequence>
<keyword evidence="3" id="KW-1185">Reference proteome</keyword>
<name>A0A2G9FXQ2_9LAMI</name>
<proteinExistence type="predicted"/>
<dbReference type="Proteomes" id="UP000231279">
    <property type="component" value="Unassembled WGS sequence"/>
</dbReference>
<evidence type="ECO:0000313" key="3">
    <source>
        <dbReference type="Proteomes" id="UP000231279"/>
    </source>
</evidence>
<keyword evidence="1" id="KW-0472">Membrane</keyword>
<evidence type="ECO:0000313" key="2">
    <source>
        <dbReference type="EMBL" id="PIM97837.1"/>
    </source>
</evidence>
<reference evidence="3" key="1">
    <citation type="journal article" date="2018" name="Gigascience">
        <title>Genome assembly of the Pink Ipe (Handroanthus impetiginosus, Bignoniaceae), a highly valued, ecologically keystone Neotropical timber forest tree.</title>
        <authorList>
            <person name="Silva-Junior O.B."/>
            <person name="Grattapaglia D."/>
            <person name="Novaes E."/>
            <person name="Collevatti R.G."/>
        </authorList>
    </citation>
    <scope>NUCLEOTIDE SEQUENCE [LARGE SCALE GENOMIC DNA]</scope>
    <source>
        <strain evidence="3">cv. UFG-1</strain>
    </source>
</reference>
<comment type="caution">
    <text evidence="2">The sequence shown here is derived from an EMBL/GenBank/DDBJ whole genome shotgun (WGS) entry which is preliminary data.</text>
</comment>
<dbReference type="EMBL" id="NKXS01009062">
    <property type="protein sequence ID" value="PIM97837.1"/>
    <property type="molecule type" value="Genomic_DNA"/>
</dbReference>
<gene>
    <name evidence="2" type="ORF">CDL12_29688</name>
</gene>
<dbReference type="AlphaFoldDB" id="A0A2G9FXQ2"/>
<evidence type="ECO:0000256" key="1">
    <source>
        <dbReference type="SAM" id="Phobius"/>
    </source>
</evidence>
<feature type="transmembrane region" description="Helical" evidence="1">
    <location>
        <begin position="27"/>
        <end position="46"/>
    </location>
</feature>